<keyword evidence="7" id="KW-1185">Reference proteome</keyword>
<evidence type="ECO:0000259" key="5">
    <source>
        <dbReference type="Pfam" id="PF06094"/>
    </source>
</evidence>
<dbReference type="Proteomes" id="UP001150904">
    <property type="component" value="Unassembled WGS sequence"/>
</dbReference>
<evidence type="ECO:0000313" key="6">
    <source>
        <dbReference type="EMBL" id="KAJ5197906.1"/>
    </source>
</evidence>
<feature type="region of interest" description="Disordered" evidence="4">
    <location>
        <begin position="18"/>
        <end position="42"/>
    </location>
</feature>
<dbReference type="RefSeq" id="XP_058306334.1">
    <property type="nucleotide sequence ID" value="XM_058454085.1"/>
</dbReference>
<reference evidence="6" key="2">
    <citation type="journal article" date="2023" name="IMA Fungus">
        <title>Comparative genomic study of the Penicillium genus elucidates a diverse pangenome and 15 lateral gene transfer events.</title>
        <authorList>
            <person name="Petersen C."/>
            <person name="Sorensen T."/>
            <person name="Nielsen M.R."/>
            <person name="Sondergaard T.E."/>
            <person name="Sorensen J.L."/>
            <person name="Fitzpatrick D.A."/>
            <person name="Frisvad J.C."/>
            <person name="Nielsen K.L."/>
        </authorList>
    </citation>
    <scope>NUCLEOTIDE SEQUENCE</scope>
    <source>
        <strain evidence="6">IBT 15544</strain>
    </source>
</reference>
<evidence type="ECO:0000313" key="7">
    <source>
        <dbReference type="Proteomes" id="UP001150904"/>
    </source>
</evidence>
<dbReference type="Pfam" id="PF06094">
    <property type="entry name" value="GGACT"/>
    <property type="match status" value="1"/>
</dbReference>
<dbReference type="EMBL" id="JAPQKR010000014">
    <property type="protein sequence ID" value="KAJ5197906.1"/>
    <property type="molecule type" value="Genomic_DNA"/>
</dbReference>
<organism evidence="6 7">
    <name type="scientific">Penicillium cinerascens</name>
    <dbReference type="NCBI Taxonomy" id="70096"/>
    <lineage>
        <taxon>Eukaryota</taxon>
        <taxon>Fungi</taxon>
        <taxon>Dikarya</taxon>
        <taxon>Ascomycota</taxon>
        <taxon>Pezizomycotina</taxon>
        <taxon>Eurotiomycetes</taxon>
        <taxon>Eurotiomycetidae</taxon>
        <taxon>Eurotiales</taxon>
        <taxon>Aspergillaceae</taxon>
        <taxon>Penicillium</taxon>
    </lineage>
</organism>
<dbReference type="InterPro" id="IPR009288">
    <property type="entry name" value="AIG2-like_dom"/>
</dbReference>
<dbReference type="CDD" id="cd06661">
    <property type="entry name" value="GGCT_like"/>
    <property type="match status" value="1"/>
</dbReference>
<dbReference type="InterPro" id="IPR036568">
    <property type="entry name" value="GGCT-like_sf"/>
</dbReference>
<dbReference type="AlphaFoldDB" id="A0A9W9MCC6"/>
<proteinExistence type="inferred from homology"/>
<evidence type="ECO:0000256" key="3">
    <source>
        <dbReference type="ARBA" id="ARBA00030602"/>
    </source>
</evidence>
<dbReference type="InterPro" id="IPR045038">
    <property type="entry name" value="AIG2-like"/>
</dbReference>
<dbReference type="InterPro" id="IPR013024">
    <property type="entry name" value="GGCT-like"/>
</dbReference>
<accession>A0A9W9MCC6</accession>
<evidence type="ECO:0000256" key="2">
    <source>
        <dbReference type="ARBA" id="ARBA00022679"/>
    </source>
</evidence>
<dbReference type="PANTHER" id="PTHR31544">
    <property type="entry name" value="AIG2-LIKE PROTEIN D"/>
    <property type="match status" value="1"/>
</dbReference>
<protein>
    <recommendedName>
        <fullName evidence="3">Putative gamma-glutamylcyclotransferase</fullName>
    </recommendedName>
</protein>
<dbReference type="SUPFAM" id="SSF110857">
    <property type="entry name" value="Gamma-glutamyl cyclotransferase-like"/>
    <property type="match status" value="1"/>
</dbReference>
<gene>
    <name evidence="6" type="ORF">N7498_007023</name>
</gene>
<feature type="compositionally biased region" description="Polar residues" evidence="4">
    <location>
        <begin position="18"/>
        <end position="40"/>
    </location>
</feature>
<dbReference type="PANTHER" id="PTHR31544:SF4">
    <property type="entry name" value="GAMMA-GLUTAMYLCYCLOTRANSFERASE-RELATED"/>
    <property type="match status" value="1"/>
</dbReference>
<evidence type="ECO:0000256" key="1">
    <source>
        <dbReference type="ARBA" id="ARBA00008861"/>
    </source>
</evidence>
<dbReference type="GO" id="GO:0016740">
    <property type="term" value="F:transferase activity"/>
    <property type="evidence" value="ECO:0007669"/>
    <property type="project" value="UniProtKB-KW"/>
</dbReference>
<name>A0A9W9MCC6_9EURO</name>
<reference evidence="6" key="1">
    <citation type="submission" date="2022-12" db="EMBL/GenBank/DDBJ databases">
        <authorList>
            <person name="Petersen C."/>
        </authorList>
    </citation>
    <scope>NUCLEOTIDE SEQUENCE</scope>
    <source>
        <strain evidence="6">IBT 15544</strain>
    </source>
</reference>
<dbReference type="Gene3D" id="3.10.490.10">
    <property type="entry name" value="Gamma-glutamyl cyclotransferase-like"/>
    <property type="match status" value="1"/>
</dbReference>
<comment type="similarity">
    <text evidence="1">Belongs to the gamma-glutamylcyclotransferase family.</text>
</comment>
<dbReference type="OrthoDB" id="3262926at2759"/>
<comment type="caution">
    <text evidence="6">The sequence shown here is derived from an EMBL/GenBank/DDBJ whole genome shotgun (WGS) entry which is preliminary data.</text>
</comment>
<sequence>MRKTLPPPSLMVRKFLNDSTSGEESTQSLTATPNSSQEGSATADPFEREYCFFYGTLMDPETLAQVLRTSDSLPIMSRARVIGYDVKIWGPYPALIDGKPLQPVDGMVFEILSKTQLDRLVSYETGKYELQPCLIDILNHDDSVERTVNGVTFMWNGQEDELQEGNFDLKQWKKERRLRDLDSISE</sequence>
<feature type="domain" description="Gamma-glutamylcyclotransferase AIG2-like" evidence="5">
    <location>
        <begin position="51"/>
        <end position="173"/>
    </location>
</feature>
<keyword evidence="2" id="KW-0808">Transferase</keyword>
<dbReference type="GeneID" id="83181386"/>
<evidence type="ECO:0000256" key="4">
    <source>
        <dbReference type="SAM" id="MobiDB-lite"/>
    </source>
</evidence>